<evidence type="ECO:0000313" key="2">
    <source>
        <dbReference type="EMBL" id="SUZ85012.1"/>
    </source>
</evidence>
<keyword evidence="1" id="KW-1133">Transmembrane helix</keyword>
<proteinExistence type="predicted"/>
<feature type="transmembrane region" description="Helical" evidence="1">
    <location>
        <begin position="100"/>
        <end position="118"/>
    </location>
</feature>
<keyword evidence="1" id="KW-0472">Membrane</keyword>
<name>A0A381QZY4_9ZZZZ</name>
<accession>A0A381QZY4</accession>
<keyword evidence="1" id="KW-0812">Transmembrane</keyword>
<evidence type="ECO:0000256" key="1">
    <source>
        <dbReference type="SAM" id="Phobius"/>
    </source>
</evidence>
<protein>
    <submittedName>
        <fullName evidence="2">Uncharacterized protein</fullName>
    </submittedName>
</protein>
<feature type="non-terminal residue" evidence="2">
    <location>
        <position position="1"/>
    </location>
</feature>
<organism evidence="2">
    <name type="scientific">marine metagenome</name>
    <dbReference type="NCBI Taxonomy" id="408172"/>
    <lineage>
        <taxon>unclassified sequences</taxon>
        <taxon>metagenomes</taxon>
        <taxon>ecological metagenomes</taxon>
    </lineage>
</organism>
<gene>
    <name evidence="2" type="ORF">METZ01_LOCUS37866</name>
</gene>
<sequence length="134" mass="14565">VQRTIRLLWLLVGWTAVVWVGRLRNVLGEDGLTAGARAWRILIAGVFLVAAALVATLPLGLWHRRPLGSTRLVSVFCLWTIVFWAVRGGGLLFAEHEAGFKVAHTMLALVSIGLAVLLQRADRAVGHGAPVDDR</sequence>
<feature type="transmembrane region" description="Helical" evidence="1">
    <location>
        <begin position="39"/>
        <end position="60"/>
    </location>
</feature>
<feature type="transmembrane region" description="Helical" evidence="1">
    <location>
        <begin position="7"/>
        <end position="27"/>
    </location>
</feature>
<dbReference type="AlphaFoldDB" id="A0A381QZY4"/>
<feature type="transmembrane region" description="Helical" evidence="1">
    <location>
        <begin position="72"/>
        <end position="94"/>
    </location>
</feature>
<reference evidence="2" key="1">
    <citation type="submission" date="2018-05" db="EMBL/GenBank/DDBJ databases">
        <authorList>
            <person name="Lanie J.A."/>
            <person name="Ng W.-L."/>
            <person name="Kazmierczak K.M."/>
            <person name="Andrzejewski T.M."/>
            <person name="Davidsen T.M."/>
            <person name="Wayne K.J."/>
            <person name="Tettelin H."/>
            <person name="Glass J.I."/>
            <person name="Rusch D."/>
            <person name="Podicherti R."/>
            <person name="Tsui H.-C.T."/>
            <person name="Winkler M.E."/>
        </authorList>
    </citation>
    <scope>NUCLEOTIDE SEQUENCE</scope>
</reference>
<dbReference type="EMBL" id="UINC01001616">
    <property type="protein sequence ID" value="SUZ85012.1"/>
    <property type="molecule type" value="Genomic_DNA"/>
</dbReference>